<comment type="caution">
    <text evidence="2">The sequence shown here is derived from an EMBL/GenBank/DDBJ whole genome shotgun (WGS) entry which is preliminary data.</text>
</comment>
<gene>
    <name evidence="2" type="ORF">ECRASSUSDP1_LOCUS11899</name>
</gene>
<evidence type="ECO:0008006" key="4">
    <source>
        <dbReference type="Google" id="ProtNLM"/>
    </source>
</evidence>
<dbReference type="EMBL" id="CAMPGE010011772">
    <property type="protein sequence ID" value="CAI2370583.1"/>
    <property type="molecule type" value="Genomic_DNA"/>
</dbReference>
<keyword evidence="3" id="KW-1185">Reference proteome</keyword>
<feature type="compositionally biased region" description="Basic and acidic residues" evidence="1">
    <location>
        <begin position="99"/>
        <end position="110"/>
    </location>
</feature>
<organism evidence="2 3">
    <name type="scientific">Euplotes crassus</name>
    <dbReference type="NCBI Taxonomy" id="5936"/>
    <lineage>
        <taxon>Eukaryota</taxon>
        <taxon>Sar</taxon>
        <taxon>Alveolata</taxon>
        <taxon>Ciliophora</taxon>
        <taxon>Intramacronucleata</taxon>
        <taxon>Spirotrichea</taxon>
        <taxon>Hypotrichia</taxon>
        <taxon>Euplotida</taxon>
        <taxon>Euplotidae</taxon>
        <taxon>Moneuplotes</taxon>
    </lineage>
</organism>
<feature type="compositionally biased region" description="Polar residues" evidence="1">
    <location>
        <begin position="137"/>
        <end position="146"/>
    </location>
</feature>
<dbReference type="AlphaFoldDB" id="A0AAD1UJL6"/>
<proteinExistence type="predicted"/>
<dbReference type="Proteomes" id="UP001295684">
    <property type="component" value="Unassembled WGS sequence"/>
</dbReference>
<feature type="compositionally biased region" description="Polar residues" evidence="1">
    <location>
        <begin position="80"/>
        <end position="90"/>
    </location>
</feature>
<feature type="region of interest" description="Disordered" evidence="1">
    <location>
        <begin position="80"/>
        <end position="165"/>
    </location>
</feature>
<sequence length="408" mass="45972">MNLYCKIKAASQGTTVNSEFADGIAFGMLMDQEVETGPEFFSLFRDWQKLANELSLQGSKRCLIFENFYQTLKKGPTLMNALSETSNETKTQMKKRDRKAIEKSKEKTEEGELPPVSSSKSPSGSHKRKNTEESENSKSAPIQTFKANDAEDGSITSSLPDPPLPSTSPCLFSPSCSPAQLPSPPEKDSSLAPLKEAFCSKPSAKMVVKHKCGFCKEDCLDGKVRNECGHFYHTKCLNKRVKKMLCEGIQGGVKCPMPTCPKSSCDISRYTIFSAIDSMEKTCYDTLCLISQISRVGDAKEIYWCYRCRDFSTKIQDQEKSNPSLTCSTFKNPSCSKCKKRIDSLRKMLGEFKRYAYKDQSPNKDKKMVEMVTYCLQDCKLRLPRCEKCLNWNHKFLTSSARCNCHKS</sequence>
<name>A0AAD1UJL6_EUPCR</name>
<protein>
    <recommendedName>
        <fullName evidence="4">RING-type domain-containing protein</fullName>
    </recommendedName>
</protein>
<feature type="compositionally biased region" description="Low complexity" evidence="1">
    <location>
        <begin position="114"/>
        <end position="124"/>
    </location>
</feature>
<evidence type="ECO:0000256" key="1">
    <source>
        <dbReference type="SAM" id="MobiDB-lite"/>
    </source>
</evidence>
<evidence type="ECO:0000313" key="2">
    <source>
        <dbReference type="EMBL" id="CAI2370583.1"/>
    </source>
</evidence>
<accession>A0AAD1UJL6</accession>
<evidence type="ECO:0000313" key="3">
    <source>
        <dbReference type="Proteomes" id="UP001295684"/>
    </source>
</evidence>
<dbReference type="SUPFAM" id="SSF57850">
    <property type="entry name" value="RING/U-box"/>
    <property type="match status" value="1"/>
</dbReference>
<reference evidence="2" key="1">
    <citation type="submission" date="2023-07" db="EMBL/GenBank/DDBJ databases">
        <authorList>
            <consortium name="AG Swart"/>
            <person name="Singh M."/>
            <person name="Singh A."/>
            <person name="Seah K."/>
            <person name="Emmerich C."/>
        </authorList>
    </citation>
    <scope>NUCLEOTIDE SEQUENCE</scope>
    <source>
        <strain evidence="2">DP1</strain>
    </source>
</reference>